<evidence type="ECO:0000313" key="2">
    <source>
        <dbReference type="Proteomes" id="UP001138686"/>
    </source>
</evidence>
<proteinExistence type="predicted"/>
<name>A0A9X1FN53_9FLAO</name>
<reference evidence="1" key="1">
    <citation type="submission" date="2021-07" db="EMBL/GenBank/DDBJ databases">
        <title>Aureisphaera sp. CAU 1614 isolated from sea sediment.</title>
        <authorList>
            <person name="Kim W."/>
        </authorList>
    </citation>
    <scope>NUCLEOTIDE SEQUENCE</scope>
    <source>
        <strain evidence="1">CAU 1614</strain>
    </source>
</reference>
<dbReference type="Proteomes" id="UP001138686">
    <property type="component" value="Unassembled WGS sequence"/>
</dbReference>
<protein>
    <submittedName>
        <fullName evidence="1">Group III truncated hemoglobin</fullName>
    </submittedName>
</protein>
<sequence>MKVVKQDIQTREDVHLLVTTFYSKVRKDELLGPIFNPMIQDWEEHFEKLTDFWEGNLFFRKKYLGNPLLKHVEVDKFHHGTIEAKHFGIWLNLWYETVDALFEGEVAQRAKNRARNMSTFIHLKIFEARNKTSN</sequence>
<dbReference type="CDD" id="cd08916">
    <property type="entry name" value="TrHb3_P"/>
    <property type="match status" value="1"/>
</dbReference>
<evidence type="ECO:0000313" key="1">
    <source>
        <dbReference type="EMBL" id="MBW2937616.1"/>
    </source>
</evidence>
<dbReference type="EMBL" id="JAHWDP010000002">
    <property type="protein sequence ID" value="MBW2937616.1"/>
    <property type="molecule type" value="Genomic_DNA"/>
</dbReference>
<comment type="caution">
    <text evidence="1">The sequence shown here is derived from an EMBL/GenBank/DDBJ whole genome shotgun (WGS) entry which is preliminary data.</text>
</comment>
<dbReference type="RefSeq" id="WP_219052035.1">
    <property type="nucleotide sequence ID" value="NZ_JAHWDP010000002.1"/>
</dbReference>
<accession>A0A9X1FN53</accession>
<organism evidence="1 2">
    <name type="scientific">Halomarinibacterium sedimenti</name>
    <dbReference type="NCBI Taxonomy" id="2857106"/>
    <lineage>
        <taxon>Bacteria</taxon>
        <taxon>Pseudomonadati</taxon>
        <taxon>Bacteroidota</taxon>
        <taxon>Flavobacteriia</taxon>
        <taxon>Flavobacteriales</taxon>
        <taxon>Flavobacteriaceae</taxon>
        <taxon>Halomarinibacterium</taxon>
    </lineage>
</organism>
<keyword evidence="2" id="KW-1185">Reference proteome</keyword>
<dbReference type="AlphaFoldDB" id="A0A9X1FN53"/>
<gene>
    <name evidence="1" type="ORF">KXJ69_05830</name>
</gene>